<evidence type="ECO:0000313" key="2">
    <source>
        <dbReference type="EMBL" id="KAL3810383.1"/>
    </source>
</evidence>
<name>A0ABD3RBZ3_9STRA</name>
<evidence type="ECO:0000313" key="3">
    <source>
        <dbReference type="Proteomes" id="UP001530377"/>
    </source>
</evidence>
<sequence>MANRRDRISSSRDDETNIGDDVNASDGLVMITINVPNDDGSFHPRTMTTTQHSNDMRGGGGAGGDRDIRSPIRASFVRPTERERHRGRNRRVEKGVCDSVLTK</sequence>
<dbReference type="EMBL" id="JALLPB020000333">
    <property type="protein sequence ID" value="KAL3810383.1"/>
    <property type="molecule type" value="Genomic_DNA"/>
</dbReference>
<evidence type="ECO:0000256" key="1">
    <source>
        <dbReference type="SAM" id="MobiDB-lite"/>
    </source>
</evidence>
<organism evidence="2 3">
    <name type="scientific">Cyclostephanos tholiformis</name>
    <dbReference type="NCBI Taxonomy" id="382380"/>
    <lineage>
        <taxon>Eukaryota</taxon>
        <taxon>Sar</taxon>
        <taxon>Stramenopiles</taxon>
        <taxon>Ochrophyta</taxon>
        <taxon>Bacillariophyta</taxon>
        <taxon>Coscinodiscophyceae</taxon>
        <taxon>Thalassiosirophycidae</taxon>
        <taxon>Stephanodiscales</taxon>
        <taxon>Stephanodiscaceae</taxon>
        <taxon>Cyclostephanos</taxon>
    </lineage>
</organism>
<gene>
    <name evidence="2" type="ORF">ACHAXA_002850</name>
</gene>
<protein>
    <submittedName>
        <fullName evidence="2">Uncharacterized protein</fullName>
    </submittedName>
</protein>
<proteinExistence type="predicted"/>
<feature type="region of interest" description="Disordered" evidence="1">
    <location>
        <begin position="1"/>
        <end position="103"/>
    </location>
</feature>
<keyword evidence="3" id="KW-1185">Reference proteome</keyword>
<feature type="compositionally biased region" description="Basic and acidic residues" evidence="1">
    <location>
        <begin position="79"/>
        <end position="96"/>
    </location>
</feature>
<feature type="compositionally biased region" description="Basic and acidic residues" evidence="1">
    <location>
        <begin position="1"/>
        <end position="15"/>
    </location>
</feature>
<comment type="caution">
    <text evidence="2">The sequence shown here is derived from an EMBL/GenBank/DDBJ whole genome shotgun (WGS) entry which is preliminary data.</text>
</comment>
<reference evidence="2 3" key="1">
    <citation type="submission" date="2024-10" db="EMBL/GenBank/DDBJ databases">
        <title>Updated reference genomes for cyclostephanoid diatoms.</title>
        <authorList>
            <person name="Roberts W.R."/>
            <person name="Alverson A.J."/>
        </authorList>
    </citation>
    <scope>NUCLEOTIDE SEQUENCE [LARGE SCALE GENOMIC DNA]</scope>
    <source>
        <strain evidence="2 3">AJA228-03</strain>
    </source>
</reference>
<accession>A0ABD3RBZ3</accession>
<dbReference type="Proteomes" id="UP001530377">
    <property type="component" value="Unassembled WGS sequence"/>
</dbReference>
<dbReference type="AlphaFoldDB" id="A0ABD3RBZ3"/>